<feature type="domain" description="RING-type" evidence="8">
    <location>
        <begin position="30"/>
        <end position="90"/>
    </location>
</feature>
<dbReference type="PROSITE" id="PS50089">
    <property type="entry name" value="ZF_RING_2"/>
    <property type="match status" value="1"/>
</dbReference>
<dbReference type="OMA" id="FPMILQY"/>
<evidence type="ECO:0000256" key="7">
    <source>
        <dbReference type="SAM" id="MobiDB-lite"/>
    </source>
</evidence>
<dbReference type="CDD" id="cd16102">
    <property type="entry name" value="RAWUL_PCGF_like"/>
    <property type="match status" value="1"/>
</dbReference>
<dbReference type="GO" id="GO:0008270">
    <property type="term" value="F:zinc ion binding"/>
    <property type="evidence" value="ECO:0007669"/>
    <property type="project" value="UniProtKB-KW"/>
</dbReference>
<dbReference type="SMART" id="SM00184">
    <property type="entry name" value="RING"/>
    <property type="match status" value="1"/>
</dbReference>
<keyword evidence="3 6" id="KW-0863">Zinc-finger</keyword>
<evidence type="ECO:0000313" key="9">
    <source>
        <dbReference type="EMBL" id="CEP01258.1"/>
    </source>
</evidence>
<dbReference type="GO" id="GO:0005634">
    <property type="term" value="C:nucleus"/>
    <property type="evidence" value="ECO:0007669"/>
    <property type="project" value="UniProtKB-SubCell"/>
</dbReference>
<dbReference type="Proteomes" id="UP000039324">
    <property type="component" value="Unassembled WGS sequence"/>
</dbReference>
<name>A0A0G4J0W3_PLABS</name>
<keyword evidence="5" id="KW-0539">Nucleus</keyword>
<dbReference type="Pfam" id="PF16207">
    <property type="entry name" value="RAWUL"/>
    <property type="match status" value="1"/>
</dbReference>
<evidence type="ECO:0000256" key="6">
    <source>
        <dbReference type="PROSITE-ProRule" id="PRU00175"/>
    </source>
</evidence>
<dbReference type="InterPro" id="IPR032443">
    <property type="entry name" value="RAWUL"/>
</dbReference>
<evidence type="ECO:0000256" key="3">
    <source>
        <dbReference type="ARBA" id="ARBA00022771"/>
    </source>
</evidence>
<dbReference type="PANTHER" id="PTHR45893">
    <property type="entry name" value="POLYCOMB GROUP RING FINGER PROTEIN"/>
    <property type="match status" value="1"/>
</dbReference>
<dbReference type="PROSITE" id="PS00518">
    <property type="entry name" value="ZF_RING_1"/>
    <property type="match status" value="1"/>
</dbReference>
<dbReference type="Gene3D" id="3.10.20.90">
    <property type="entry name" value="Phosphatidylinositol 3-kinase Catalytic Subunit, Chain A, domain 1"/>
    <property type="match status" value="1"/>
</dbReference>
<dbReference type="Pfam" id="PF13923">
    <property type="entry name" value="zf-C3HC4_2"/>
    <property type="match status" value="1"/>
</dbReference>
<dbReference type="InterPro" id="IPR017907">
    <property type="entry name" value="Znf_RING_CS"/>
</dbReference>
<keyword evidence="10" id="KW-0496">Mitochondrion</keyword>
<dbReference type="InterPro" id="IPR051507">
    <property type="entry name" value="PcG_RING_finger"/>
</dbReference>
<evidence type="ECO:0000256" key="2">
    <source>
        <dbReference type="ARBA" id="ARBA00022723"/>
    </source>
</evidence>
<feature type="compositionally biased region" description="Polar residues" evidence="7">
    <location>
        <begin position="122"/>
        <end position="145"/>
    </location>
</feature>
<dbReference type="SUPFAM" id="SSF57850">
    <property type="entry name" value="RING/U-box"/>
    <property type="match status" value="1"/>
</dbReference>
<keyword evidence="4" id="KW-0862">Zinc</keyword>
<dbReference type="InterPro" id="IPR013083">
    <property type="entry name" value="Znf_RING/FYVE/PHD"/>
</dbReference>
<evidence type="ECO:0000259" key="8">
    <source>
        <dbReference type="PROSITE" id="PS50089"/>
    </source>
</evidence>
<dbReference type="EMBL" id="OVEO01000017">
    <property type="protein sequence ID" value="SPR01297.1"/>
    <property type="molecule type" value="Genomic_DNA"/>
</dbReference>
<reference evidence="10 12" key="2">
    <citation type="submission" date="2018-03" db="EMBL/GenBank/DDBJ databases">
        <authorList>
            <person name="Fogelqvist J."/>
        </authorList>
    </citation>
    <scope>NUCLEOTIDE SEQUENCE [LARGE SCALE GENOMIC DNA]</scope>
</reference>
<keyword evidence="2" id="KW-0479">Metal-binding</keyword>
<dbReference type="EMBL" id="CDSF01000112">
    <property type="protein sequence ID" value="CEP01258.1"/>
    <property type="molecule type" value="Genomic_DNA"/>
</dbReference>
<evidence type="ECO:0000256" key="1">
    <source>
        <dbReference type="ARBA" id="ARBA00004123"/>
    </source>
</evidence>
<protein>
    <recommendedName>
        <fullName evidence="8">RING-type domain-containing protein</fullName>
    </recommendedName>
</protein>
<organism evidence="9 11">
    <name type="scientific">Plasmodiophora brassicae</name>
    <name type="common">Clubroot disease agent</name>
    <dbReference type="NCBI Taxonomy" id="37360"/>
    <lineage>
        <taxon>Eukaryota</taxon>
        <taxon>Sar</taxon>
        <taxon>Rhizaria</taxon>
        <taxon>Endomyxa</taxon>
        <taxon>Phytomyxea</taxon>
        <taxon>Plasmodiophorida</taxon>
        <taxon>Plasmodiophoridae</taxon>
        <taxon>Plasmodiophora</taxon>
    </lineage>
</organism>
<evidence type="ECO:0000313" key="12">
    <source>
        <dbReference type="Proteomes" id="UP000290189"/>
    </source>
</evidence>
<evidence type="ECO:0000313" key="10">
    <source>
        <dbReference type="EMBL" id="SPR01297.1"/>
    </source>
</evidence>
<keyword evidence="11" id="KW-1185">Reference proteome</keyword>
<feature type="region of interest" description="Disordered" evidence="7">
    <location>
        <begin position="118"/>
        <end position="149"/>
    </location>
</feature>
<sequence length="238" mass="25892">MGDSGGDIVTVDGERGVAVDLERIRPLLSCTICGKWLNDAHTIMECLHSFCYACLRSEFGYEDSDSESEGSSSAPRESMGDPDAKCPICHIRLGADPIKNAVRPDRALQSLSTRMMRRIQSDHGQGSRNESPAGQNSSSCSTPQSGRPDEDAQLIDIILTASPGTGQLPNKFIRTNALMTVGQLRKFLSMRLGNSPDDYDVTCGGELLGTEYTLVFVQKTRWHAPGPIQFAYSCSRSP</sequence>
<dbReference type="STRING" id="37360.A0A0G4J0W3"/>
<dbReference type="AlphaFoldDB" id="A0A0G4J0W3"/>
<reference evidence="9 11" key="1">
    <citation type="submission" date="2015-02" db="EMBL/GenBank/DDBJ databases">
        <authorList>
            <person name="Chooi Y.-H."/>
        </authorList>
    </citation>
    <scope>NUCLEOTIDE SEQUENCE [LARGE SCALE GENOMIC DNA]</scope>
    <source>
        <strain evidence="9">E3</strain>
    </source>
</reference>
<dbReference type="OrthoDB" id="1305878at2759"/>
<dbReference type="Proteomes" id="UP000290189">
    <property type="component" value="Unassembled WGS sequence"/>
</dbReference>
<evidence type="ECO:0000256" key="5">
    <source>
        <dbReference type="ARBA" id="ARBA00023242"/>
    </source>
</evidence>
<comment type="subcellular location">
    <subcellularLocation>
        <location evidence="1">Nucleus</location>
    </subcellularLocation>
</comment>
<evidence type="ECO:0000313" key="11">
    <source>
        <dbReference type="Proteomes" id="UP000039324"/>
    </source>
</evidence>
<accession>A0A0G4J0W3</accession>
<dbReference type="Gene3D" id="3.30.40.10">
    <property type="entry name" value="Zinc/RING finger domain, C3HC4 (zinc finger)"/>
    <property type="match status" value="1"/>
</dbReference>
<dbReference type="InterPro" id="IPR001841">
    <property type="entry name" value="Znf_RING"/>
</dbReference>
<evidence type="ECO:0000256" key="4">
    <source>
        <dbReference type="ARBA" id="ARBA00022833"/>
    </source>
</evidence>
<geneLocation type="mitochondrion" evidence="10"/>
<gene>
    <name evidence="9" type="ORF">PBRA_001864</name>
    <name evidence="10" type="ORF">PLBR_LOCUS8512</name>
</gene>
<proteinExistence type="predicted"/>